<evidence type="ECO:0000256" key="2">
    <source>
        <dbReference type="ARBA" id="ARBA00018768"/>
    </source>
</evidence>
<evidence type="ECO:0000256" key="4">
    <source>
        <dbReference type="ARBA" id="ARBA00022679"/>
    </source>
</evidence>
<dbReference type="InterPro" id="IPR001690">
    <property type="entry name" value="Autoind_synthase"/>
</dbReference>
<evidence type="ECO:0000256" key="7">
    <source>
        <dbReference type="ARBA" id="ARBA00048576"/>
    </source>
</evidence>
<evidence type="ECO:0000313" key="10">
    <source>
        <dbReference type="EMBL" id="ACF06194.1"/>
    </source>
</evidence>
<dbReference type="EC" id="2.3.1.184" evidence="1 9"/>
<keyword evidence="4 9" id="KW-0808">Transferase</keyword>
<evidence type="ECO:0000256" key="8">
    <source>
        <dbReference type="PROSITE-ProRule" id="PRU00533"/>
    </source>
</evidence>
<evidence type="ECO:0000256" key="9">
    <source>
        <dbReference type="RuleBase" id="RU361135"/>
    </source>
</evidence>
<dbReference type="GO" id="GO:0009372">
    <property type="term" value="P:quorum sensing"/>
    <property type="evidence" value="ECO:0007669"/>
    <property type="project" value="UniProtKB-UniRule"/>
</dbReference>
<keyword evidence="5 9" id="KW-0949">S-adenosyl-L-methionine</keyword>
<accession>B3VN67</accession>
<dbReference type="InterPro" id="IPR016181">
    <property type="entry name" value="Acyl_CoA_acyltransferase"/>
</dbReference>
<sequence>MLEIFDLNYSMLANEKSEEIFTLRKKIFKDRLDWAVKCTNQMEFDEYDNLNTNYILGVYKDKVICSLRFIETKYNNMFSGTFCHYFKGKVLPEGNYIEASRFFVDKLGVKKSELRHYPVSSMLFLAMINYSIKYNYQGIYAVVSHAMLAILKRSGWRIQVVEQGISEKNERIYLLFMPADNLNRLILIDRIKSECESVDFKFDDWPLLYSFLEL</sequence>
<dbReference type="Gene3D" id="3.40.630.30">
    <property type="match status" value="1"/>
</dbReference>
<dbReference type="PROSITE" id="PS00949">
    <property type="entry name" value="AUTOINDUCER_SYNTH_1"/>
    <property type="match status" value="1"/>
</dbReference>
<dbReference type="SUPFAM" id="SSF55729">
    <property type="entry name" value="Acyl-CoA N-acyltransferases (Nat)"/>
    <property type="match status" value="1"/>
</dbReference>
<dbReference type="AlphaFoldDB" id="B3VN67"/>
<comment type="similarity">
    <text evidence="8 9">Belongs to the autoinducer synthase family.</text>
</comment>
<protein>
    <recommendedName>
        <fullName evidence="2 9">Acyl-homoserine-lactone synthase</fullName>
        <ecNumber evidence="1 9">2.3.1.184</ecNumber>
    </recommendedName>
    <alternativeName>
        <fullName evidence="9">Autoinducer synthesis protein</fullName>
    </alternativeName>
</protein>
<dbReference type="EMBL" id="EU780668">
    <property type="protein sequence ID" value="ACF06194.1"/>
    <property type="molecule type" value="Genomic_DNA"/>
</dbReference>
<evidence type="ECO:0000256" key="6">
    <source>
        <dbReference type="ARBA" id="ARBA00022929"/>
    </source>
</evidence>
<dbReference type="PANTHER" id="PTHR39322">
    <property type="entry name" value="ACYL-HOMOSERINE-LACTONE SYNTHASE"/>
    <property type="match status" value="1"/>
</dbReference>
<reference evidence="10" key="1">
    <citation type="journal article" date="2008" name="ISME J.">
        <title>Quorum-sensing signals in the microbial community of the cabbage white butterfly larval midgut.</title>
        <authorList>
            <person name="Borlee B.R."/>
            <person name="Geske G.D."/>
            <person name="Robinson C.J."/>
            <person name="Blackwell H.E."/>
            <person name="Handelsman J."/>
        </authorList>
    </citation>
    <scope>NUCLEOTIDE SEQUENCE</scope>
    <source>
        <strain evidence="10">CWB304</strain>
    </source>
</reference>
<keyword evidence="3 8" id="KW-0673">Quorum sensing</keyword>
<dbReference type="PROSITE" id="PS51187">
    <property type="entry name" value="AUTOINDUCER_SYNTH_2"/>
    <property type="match status" value="1"/>
</dbReference>
<dbReference type="GO" id="GO:0061579">
    <property type="term" value="F:N-acyl homoserine lactone synthase activity"/>
    <property type="evidence" value="ECO:0007669"/>
    <property type="project" value="UniProtKB-UniRule"/>
</dbReference>
<keyword evidence="6 8" id="KW-0071">Autoinducer synthesis</keyword>
<dbReference type="PRINTS" id="PR01549">
    <property type="entry name" value="AUTOINDCRSYN"/>
</dbReference>
<name>B3VN67_9GAMM</name>
<dbReference type="InterPro" id="IPR018311">
    <property type="entry name" value="Autoind_synth_CS"/>
</dbReference>
<comment type="catalytic activity">
    <reaction evidence="7 9">
        <text>a fatty acyl-[ACP] + S-adenosyl-L-methionine = an N-acyl-L-homoserine lactone + S-methyl-5'-thioadenosine + holo-[ACP] + H(+)</text>
        <dbReference type="Rhea" id="RHEA:10096"/>
        <dbReference type="Rhea" id="RHEA-COMP:9685"/>
        <dbReference type="Rhea" id="RHEA-COMP:14125"/>
        <dbReference type="ChEBI" id="CHEBI:15378"/>
        <dbReference type="ChEBI" id="CHEBI:17509"/>
        <dbReference type="ChEBI" id="CHEBI:55474"/>
        <dbReference type="ChEBI" id="CHEBI:59789"/>
        <dbReference type="ChEBI" id="CHEBI:64479"/>
        <dbReference type="ChEBI" id="CHEBI:138651"/>
        <dbReference type="EC" id="2.3.1.184"/>
    </reaction>
</comment>
<organism evidence="10">
    <name type="scientific">Pantoea sp. CWB304</name>
    <dbReference type="NCBI Taxonomy" id="543533"/>
    <lineage>
        <taxon>Bacteria</taxon>
        <taxon>Pseudomonadati</taxon>
        <taxon>Pseudomonadota</taxon>
        <taxon>Gammaproteobacteria</taxon>
        <taxon>Enterobacterales</taxon>
        <taxon>Erwiniaceae</taxon>
        <taxon>Pantoea</taxon>
    </lineage>
</organism>
<evidence type="ECO:0000256" key="1">
    <source>
        <dbReference type="ARBA" id="ARBA00012340"/>
    </source>
</evidence>
<dbReference type="PANTHER" id="PTHR39322:SF1">
    <property type="entry name" value="ISOVALERYL-HOMOSERINE LACTONE SYNTHASE"/>
    <property type="match status" value="1"/>
</dbReference>
<dbReference type="GO" id="GO:0007165">
    <property type="term" value="P:signal transduction"/>
    <property type="evidence" value="ECO:0007669"/>
    <property type="project" value="TreeGrafter"/>
</dbReference>
<dbReference type="Pfam" id="PF00765">
    <property type="entry name" value="Autoind_synth"/>
    <property type="match status" value="1"/>
</dbReference>
<evidence type="ECO:0000256" key="3">
    <source>
        <dbReference type="ARBA" id="ARBA00022654"/>
    </source>
</evidence>
<evidence type="ECO:0000256" key="5">
    <source>
        <dbReference type="ARBA" id="ARBA00022691"/>
    </source>
</evidence>
<proteinExistence type="inferred from homology"/>
<gene>
    <name evidence="10" type="primary">panI</name>
</gene>